<dbReference type="CDD" id="cd00955">
    <property type="entry name" value="Transaldolase_like"/>
    <property type="match status" value="1"/>
</dbReference>
<evidence type="ECO:0000256" key="8">
    <source>
        <dbReference type="ARBA" id="ARBA00023126"/>
    </source>
</evidence>
<reference evidence="11 12" key="1">
    <citation type="submission" date="2015-01" db="EMBL/GenBank/DDBJ databases">
        <title>Draft genome of the acidophilic iron oxidizer Acidithrix ferrooxidans strain Py-F3.</title>
        <authorList>
            <person name="Poehlein A."/>
            <person name="Eisen S."/>
            <person name="Schloemann M."/>
            <person name="Johnson B.D."/>
            <person name="Daniel R."/>
            <person name="Muehling M."/>
        </authorList>
    </citation>
    <scope>NUCLEOTIDE SEQUENCE [LARGE SCALE GENOMIC DNA]</scope>
    <source>
        <strain evidence="11 12">Py-F3</strain>
    </source>
</reference>
<evidence type="ECO:0000313" key="12">
    <source>
        <dbReference type="Proteomes" id="UP000032360"/>
    </source>
</evidence>
<dbReference type="Proteomes" id="UP000032360">
    <property type="component" value="Unassembled WGS sequence"/>
</dbReference>
<evidence type="ECO:0000256" key="6">
    <source>
        <dbReference type="ARBA" id="ARBA00022490"/>
    </source>
</evidence>
<keyword evidence="8 10" id="KW-0570">Pentose shunt</keyword>
<dbReference type="AlphaFoldDB" id="A0A0D8HDT3"/>
<evidence type="ECO:0000256" key="3">
    <source>
        <dbReference type="ARBA" id="ARBA00004857"/>
    </source>
</evidence>
<dbReference type="InterPro" id="IPR001585">
    <property type="entry name" value="TAL/FSA"/>
</dbReference>
<organism evidence="11 12">
    <name type="scientific">Acidithrix ferrooxidans</name>
    <dbReference type="NCBI Taxonomy" id="1280514"/>
    <lineage>
        <taxon>Bacteria</taxon>
        <taxon>Bacillati</taxon>
        <taxon>Actinomycetota</taxon>
        <taxon>Acidimicrobiia</taxon>
        <taxon>Acidimicrobiales</taxon>
        <taxon>Acidimicrobiaceae</taxon>
        <taxon>Acidithrix</taxon>
    </lineage>
</organism>
<dbReference type="PATRIC" id="fig|1280514.3.peg.4317"/>
<evidence type="ECO:0000256" key="7">
    <source>
        <dbReference type="ARBA" id="ARBA00022679"/>
    </source>
</evidence>
<name>A0A0D8HDT3_9ACTN</name>
<gene>
    <name evidence="11" type="primary">tal2</name>
    <name evidence="10" type="synonym">tal</name>
    <name evidence="11" type="ORF">AXFE_32270</name>
</gene>
<dbReference type="GO" id="GO:0004801">
    <property type="term" value="F:transaldolase activity"/>
    <property type="evidence" value="ECO:0007669"/>
    <property type="project" value="UniProtKB-UniRule"/>
</dbReference>
<evidence type="ECO:0000256" key="1">
    <source>
        <dbReference type="ARBA" id="ARBA00003518"/>
    </source>
</evidence>
<dbReference type="HAMAP" id="MF_00493">
    <property type="entry name" value="Transaldolase_2"/>
    <property type="match status" value="1"/>
</dbReference>
<dbReference type="GO" id="GO:0005975">
    <property type="term" value="P:carbohydrate metabolic process"/>
    <property type="evidence" value="ECO:0007669"/>
    <property type="project" value="InterPro"/>
</dbReference>
<evidence type="ECO:0000256" key="4">
    <source>
        <dbReference type="ARBA" id="ARBA00008426"/>
    </source>
</evidence>
<dbReference type="Pfam" id="PF00923">
    <property type="entry name" value="TAL_FSA"/>
    <property type="match status" value="1"/>
</dbReference>
<dbReference type="NCBIfam" id="TIGR00876">
    <property type="entry name" value="tal_mycobact"/>
    <property type="match status" value="1"/>
</dbReference>
<comment type="pathway">
    <text evidence="3 10">Carbohydrate degradation; pentose phosphate pathway; D-glyceraldehyde 3-phosphate and beta-D-fructose 6-phosphate from D-ribose 5-phosphate and D-xylulose 5-phosphate (non-oxidative stage): step 2/3.</text>
</comment>
<evidence type="ECO:0000313" key="11">
    <source>
        <dbReference type="EMBL" id="KJF15942.1"/>
    </source>
</evidence>
<evidence type="ECO:0000256" key="5">
    <source>
        <dbReference type="ARBA" id="ARBA00013151"/>
    </source>
</evidence>
<dbReference type="PIRSF" id="PIRSF036915">
    <property type="entry name" value="Trnald_Bac_Plnt"/>
    <property type="match status" value="1"/>
</dbReference>
<comment type="catalytic activity">
    <reaction evidence="10">
        <text>D-sedoheptulose 7-phosphate + D-glyceraldehyde 3-phosphate = D-erythrose 4-phosphate + beta-D-fructose 6-phosphate</text>
        <dbReference type="Rhea" id="RHEA:17053"/>
        <dbReference type="ChEBI" id="CHEBI:16897"/>
        <dbReference type="ChEBI" id="CHEBI:57483"/>
        <dbReference type="ChEBI" id="CHEBI:57634"/>
        <dbReference type="ChEBI" id="CHEBI:59776"/>
        <dbReference type="EC" id="2.2.1.2"/>
    </reaction>
</comment>
<protein>
    <recommendedName>
        <fullName evidence="5 10">Transaldolase</fullName>
        <ecNumber evidence="5 10">2.2.1.2</ecNumber>
    </recommendedName>
</protein>
<dbReference type="InterPro" id="IPR013785">
    <property type="entry name" value="Aldolase_TIM"/>
</dbReference>
<keyword evidence="9 10" id="KW-0704">Schiff base</keyword>
<keyword evidence="6 10" id="KW-0963">Cytoplasm</keyword>
<comment type="subcellular location">
    <subcellularLocation>
        <location evidence="2 10">Cytoplasm</location>
    </subcellularLocation>
</comment>
<dbReference type="PANTHER" id="PTHR10683">
    <property type="entry name" value="TRANSALDOLASE"/>
    <property type="match status" value="1"/>
</dbReference>
<feature type="active site" description="Schiff-base intermediate with substrate" evidence="10">
    <location>
        <position position="151"/>
    </location>
</feature>
<dbReference type="GO" id="GO:0005737">
    <property type="term" value="C:cytoplasm"/>
    <property type="evidence" value="ECO:0007669"/>
    <property type="project" value="UniProtKB-SubCell"/>
</dbReference>
<sequence length="376" mass="41049">MMTEIAPERNPHLAKILEFGTSPWIDNITRDWFVNGKLSELIALGVVGLTSNPSIFSNAISSTDIYDKDIAAFASKGLNSSQIAFELAKYDVSAAARLMAQIYESSNKQDGWVSLEVDPDLAFDSPGTLAAAKALHQELHIDNAIKNIMIKIPATKEGLGPIEDALASGISVNVTLIFSLERYREVYRAFLRGASRFAQDGGDLTTLKSVASFFVSRLDSAIDPLLVQRGRPDLVGTVALAQSKMAYQAFLEFQNESESQELLAKGLSPQRPLFASTSTKNPDFPDLLYVENLIGPNSVNTMPLGTLEALVDHGNPRKESVLEDIEGAIELLSSTLSSLDIDLVEVTQELERQGVSSFSKAWHALLEEIEKKIANF</sequence>
<comment type="function">
    <text evidence="1 10">Transaldolase is important for the balance of metabolites in the pentose-phosphate pathway.</text>
</comment>
<dbReference type="EC" id="2.2.1.2" evidence="5 10"/>
<dbReference type="STRING" id="1280514.AXFE_32270"/>
<evidence type="ECO:0000256" key="2">
    <source>
        <dbReference type="ARBA" id="ARBA00004496"/>
    </source>
</evidence>
<comment type="similarity">
    <text evidence="4 10">Belongs to the transaldolase family. Type 2 subfamily.</text>
</comment>
<proteinExistence type="inferred from homology"/>
<dbReference type="UniPathway" id="UPA00115">
    <property type="reaction ID" value="UER00414"/>
</dbReference>
<accession>A0A0D8HDT3</accession>
<dbReference type="EMBL" id="JXYS01000110">
    <property type="protein sequence ID" value="KJF15942.1"/>
    <property type="molecule type" value="Genomic_DNA"/>
</dbReference>
<dbReference type="Gene3D" id="3.20.20.70">
    <property type="entry name" value="Aldolase class I"/>
    <property type="match status" value="1"/>
</dbReference>
<evidence type="ECO:0000256" key="10">
    <source>
        <dbReference type="HAMAP-Rule" id="MF_00493"/>
    </source>
</evidence>
<dbReference type="PANTHER" id="PTHR10683:SF31">
    <property type="entry name" value="TRANSALDOLASE"/>
    <property type="match status" value="1"/>
</dbReference>
<comment type="caution">
    <text evidence="11">The sequence shown here is derived from an EMBL/GenBank/DDBJ whole genome shotgun (WGS) entry which is preliminary data.</text>
</comment>
<dbReference type="GO" id="GO:0006098">
    <property type="term" value="P:pentose-phosphate shunt"/>
    <property type="evidence" value="ECO:0007669"/>
    <property type="project" value="UniProtKB-UniRule"/>
</dbReference>
<keyword evidence="7 10" id="KW-0808">Transferase</keyword>
<evidence type="ECO:0000256" key="9">
    <source>
        <dbReference type="ARBA" id="ARBA00023270"/>
    </source>
</evidence>
<keyword evidence="12" id="KW-1185">Reference proteome</keyword>
<dbReference type="InterPro" id="IPR004732">
    <property type="entry name" value="Transaldolase_2"/>
</dbReference>
<dbReference type="NCBIfam" id="NF002881">
    <property type="entry name" value="PRK03343.1"/>
    <property type="match status" value="1"/>
</dbReference>
<dbReference type="SUPFAM" id="SSF51569">
    <property type="entry name" value="Aldolase"/>
    <property type="match status" value="1"/>
</dbReference>